<evidence type="ECO:0000256" key="3">
    <source>
        <dbReference type="ARBA" id="ARBA00013840"/>
    </source>
</evidence>
<sequence>MEREKDYSPLSSACVRALSDKLYDKRKAAAMEIEKMARDLAQASNTGLTKKLIKVLSEEFVISQNPNNKKGGLIGLAATAIGLGKDTSYYVNDLVNPVISCFVDPDSRVRYYSCEALYNIVKVARESILPHFNDVFDALCKLVADTDTTVKSGAEALDRLIQDIVAEGPLFDVQAFIPMLRDRIYSQNPFTRQFILSWIKLLCGIPSLEMINHLPEVLDGILLILKDENIDIKRSAEATLGELKYGIIKNKDAVDYHQLANILVLHAKSSDILLQQTSVSWISQLIKLYGVKMLPYTAEILSAVLPCLSYSEPPKKAAKEDAMEVEQNLLKLVPAESEVSIDTVTRKLNLPSTTNLEEGNLEPFDTREVAFALTQQIGEGAVNTKAAVFKWLYHLQVLLPSKMLQHIDVTFPVLLHSLKDDSDQVVILALNVLAEIGTTEHAKRTDNIHLQQLMTSLLEFFAKERGLLEERWIFVIRQLCILVDAELIFANIGQILEKESDLDFANQMAEALSTILLTAPELFGLRDKIKYLRTKESCELFCTLYRSFSHNPIAALSLCLLSQNYEHAKDLVMYYTNLDITLDLLTDIDRLVQLIESPVFAFLRLELLRSDQNRALVQTLYGLLMLLPQTEVFHLLRRRLACVPFHVSSGQLSKDVPRSEEREIANLSIDFEALFQHFHSVTEQHKKRREQNFESELLAKSMSAVNFRT</sequence>
<dbReference type="Pfam" id="PF12755">
    <property type="entry name" value="Vac14_Fab1_bd"/>
    <property type="match status" value="1"/>
</dbReference>
<organism evidence="9 10">
    <name type="scientific">Artemia franciscana</name>
    <name type="common">Brine shrimp</name>
    <name type="synonym">Artemia sanfranciscana</name>
    <dbReference type="NCBI Taxonomy" id="6661"/>
    <lineage>
        <taxon>Eukaryota</taxon>
        <taxon>Metazoa</taxon>
        <taxon>Ecdysozoa</taxon>
        <taxon>Arthropoda</taxon>
        <taxon>Crustacea</taxon>
        <taxon>Branchiopoda</taxon>
        <taxon>Anostraca</taxon>
        <taxon>Artemiidae</taxon>
        <taxon>Artemia</taxon>
    </lineage>
</organism>
<evidence type="ECO:0000256" key="5">
    <source>
        <dbReference type="ARBA" id="ARBA00023136"/>
    </source>
</evidence>
<proteinExistence type="inferred from homology"/>
<dbReference type="GO" id="GO:0006661">
    <property type="term" value="P:phosphatidylinositol biosynthetic process"/>
    <property type="evidence" value="ECO:0007669"/>
    <property type="project" value="InterPro"/>
</dbReference>
<evidence type="ECO:0000256" key="7">
    <source>
        <dbReference type="ARBA" id="ARBA00047092"/>
    </source>
</evidence>
<comment type="function">
    <text evidence="6">Scaffold protein component of the PI(3,5)P2 regulatory complex which regulates both the synthesis and turnover of phosphatidylinositol 3,5-bisphosphate (PtdIns(3,5)P2). Pentamerizes into a star-shaped structure and nucleates the assembly of the complex. The pentamer binds a single copy each of PIKFYVE and FIG4 and coordinates both PIKfyve kinase activity and FIG4 phosphatase activity, being required to maintain normal levels of phosphatidylinositol 3-phosphate (PtdIns(3)P) and phosphatidylinositol 5-phosphate (PtdIns(5)P). Plays a role in the biogenesis of endosome carrier vesicles (ECV) / multivesicular bodies (MVB) transport intermediates from early endosomes.</text>
</comment>
<feature type="domain" description="Vacuolar protein 14 C-terminal Fig4-binding" evidence="8">
    <location>
        <begin position="466"/>
        <end position="643"/>
    </location>
</feature>
<evidence type="ECO:0000256" key="4">
    <source>
        <dbReference type="ARBA" id="ARBA00022737"/>
    </source>
</evidence>
<dbReference type="Proteomes" id="UP001187531">
    <property type="component" value="Unassembled WGS sequence"/>
</dbReference>
<reference evidence="9" key="1">
    <citation type="submission" date="2023-07" db="EMBL/GenBank/DDBJ databases">
        <title>Chromosome-level genome assembly of Artemia franciscana.</title>
        <authorList>
            <person name="Jo E."/>
        </authorList>
    </citation>
    <scope>NUCLEOTIDE SEQUENCE</scope>
    <source>
        <tissue evidence="9">Whole body</tissue>
    </source>
</reference>
<evidence type="ECO:0000313" key="9">
    <source>
        <dbReference type="EMBL" id="KAK2708677.1"/>
    </source>
</evidence>
<protein>
    <recommendedName>
        <fullName evidence="3">Protein VAC14 homolog</fullName>
    </recommendedName>
</protein>
<dbReference type="SUPFAM" id="SSF48371">
    <property type="entry name" value="ARM repeat"/>
    <property type="match status" value="1"/>
</dbReference>
<dbReference type="PANTHER" id="PTHR16023:SF0">
    <property type="entry name" value="PROTEIN VAC14 HOMOLOG"/>
    <property type="match status" value="1"/>
</dbReference>
<dbReference type="InterPro" id="IPR011989">
    <property type="entry name" value="ARM-like"/>
</dbReference>
<dbReference type="PANTHER" id="PTHR16023">
    <property type="entry name" value="TAX1 BINDING PROTEIN-RELATED"/>
    <property type="match status" value="1"/>
</dbReference>
<dbReference type="InterPro" id="IPR021841">
    <property type="entry name" value="VAC14_Fig4p-bd"/>
</dbReference>
<gene>
    <name evidence="9" type="ORF">QYM36_014319</name>
</gene>
<dbReference type="Gene3D" id="1.25.10.10">
    <property type="entry name" value="Leucine-rich Repeat Variant"/>
    <property type="match status" value="3"/>
</dbReference>
<accession>A0AA88HNB8</accession>
<dbReference type="InterPro" id="IPR026825">
    <property type="entry name" value="Vac14"/>
</dbReference>
<evidence type="ECO:0000256" key="1">
    <source>
        <dbReference type="ARBA" id="ARBA00004308"/>
    </source>
</evidence>
<name>A0AA88HNB8_ARTSF</name>
<evidence type="ECO:0000313" key="10">
    <source>
        <dbReference type="Proteomes" id="UP001187531"/>
    </source>
</evidence>
<evidence type="ECO:0000256" key="6">
    <source>
        <dbReference type="ARBA" id="ARBA00045654"/>
    </source>
</evidence>
<comment type="caution">
    <text evidence="9">The sequence shown here is derived from an EMBL/GenBank/DDBJ whole genome shotgun (WGS) entry which is preliminary data.</text>
</comment>
<evidence type="ECO:0000259" key="8">
    <source>
        <dbReference type="Pfam" id="PF11916"/>
    </source>
</evidence>
<comment type="similarity">
    <text evidence="2">Belongs to the VAC14 family.</text>
</comment>
<dbReference type="Pfam" id="PF11916">
    <property type="entry name" value="Vac14_Fig4_bd"/>
    <property type="match status" value="1"/>
</dbReference>
<keyword evidence="5" id="KW-0472">Membrane</keyword>
<dbReference type="GO" id="GO:0070772">
    <property type="term" value="C:PAS complex"/>
    <property type="evidence" value="ECO:0007669"/>
    <property type="project" value="InterPro"/>
</dbReference>
<keyword evidence="10" id="KW-1185">Reference proteome</keyword>
<dbReference type="EMBL" id="JAVRJZ010000018">
    <property type="protein sequence ID" value="KAK2708677.1"/>
    <property type="molecule type" value="Genomic_DNA"/>
</dbReference>
<dbReference type="InterPro" id="IPR016024">
    <property type="entry name" value="ARM-type_fold"/>
</dbReference>
<dbReference type="GO" id="GO:0010008">
    <property type="term" value="C:endosome membrane"/>
    <property type="evidence" value="ECO:0007669"/>
    <property type="project" value="TreeGrafter"/>
</dbReference>
<comment type="subcellular location">
    <subcellularLocation>
        <location evidence="1">Endomembrane system</location>
    </subcellularLocation>
</comment>
<evidence type="ECO:0000256" key="2">
    <source>
        <dbReference type="ARBA" id="ARBA00010225"/>
    </source>
</evidence>
<comment type="subunit">
    <text evidence="7">Forms pentamers. Component of the PI(3,5)P2 regulatory complex/PAS complex, at least composed of PIKFYVE, FIG4 and VAC14. VAC14 nucleates the assembly of the complex and serves as a scaffold by pentamerizing into a star-shaped structure, which can bind a single copy each of PIKFYVE and FIG4 and coordinates their activities. Interacts with NOS1.</text>
</comment>
<dbReference type="AlphaFoldDB" id="A0AA88HNB8"/>
<keyword evidence="4" id="KW-0677">Repeat</keyword>